<evidence type="ECO:0000313" key="3">
    <source>
        <dbReference type="Proteomes" id="UP000238479"/>
    </source>
</evidence>
<dbReference type="Proteomes" id="UP000238479">
    <property type="component" value="Chromosome 6"/>
</dbReference>
<dbReference type="EMBL" id="PDCK01000044">
    <property type="protein sequence ID" value="PRQ27827.1"/>
    <property type="molecule type" value="Genomic_DNA"/>
</dbReference>
<accession>A0A2P6Q0V3</accession>
<gene>
    <name evidence="2" type="ORF">RchiOBHm_Chr6g0309451</name>
</gene>
<comment type="caution">
    <text evidence="2">The sequence shown here is derived from an EMBL/GenBank/DDBJ whole genome shotgun (WGS) entry which is preliminary data.</text>
</comment>
<dbReference type="Pfam" id="PF07744">
    <property type="entry name" value="SPOC"/>
    <property type="match status" value="1"/>
</dbReference>
<organism evidence="2 3">
    <name type="scientific">Rosa chinensis</name>
    <name type="common">China rose</name>
    <dbReference type="NCBI Taxonomy" id="74649"/>
    <lineage>
        <taxon>Eukaryota</taxon>
        <taxon>Viridiplantae</taxon>
        <taxon>Streptophyta</taxon>
        <taxon>Embryophyta</taxon>
        <taxon>Tracheophyta</taxon>
        <taxon>Spermatophyta</taxon>
        <taxon>Magnoliopsida</taxon>
        <taxon>eudicotyledons</taxon>
        <taxon>Gunneridae</taxon>
        <taxon>Pentapetalae</taxon>
        <taxon>rosids</taxon>
        <taxon>fabids</taxon>
        <taxon>Rosales</taxon>
        <taxon>Rosaceae</taxon>
        <taxon>Rosoideae</taxon>
        <taxon>Rosoideae incertae sedis</taxon>
        <taxon>Rosa</taxon>
    </lineage>
</organism>
<evidence type="ECO:0000313" key="2">
    <source>
        <dbReference type="EMBL" id="PRQ27827.1"/>
    </source>
</evidence>
<protein>
    <submittedName>
        <fullName evidence="2">Putative SPOC-like domain-containing protein</fullName>
    </submittedName>
</protein>
<reference evidence="2 3" key="1">
    <citation type="journal article" date="2018" name="Nat. Genet.">
        <title>The Rosa genome provides new insights in the design of modern roses.</title>
        <authorList>
            <person name="Bendahmane M."/>
        </authorList>
    </citation>
    <scope>NUCLEOTIDE SEQUENCE [LARGE SCALE GENOMIC DNA]</scope>
    <source>
        <strain evidence="3">cv. Old Blush</strain>
    </source>
</reference>
<dbReference type="InterPro" id="IPR012921">
    <property type="entry name" value="SPOC_C"/>
</dbReference>
<proteinExistence type="predicted"/>
<sequence>MTKRTDFRHVKSTFTSTPPHKREVCRLIPSSAADQKGFQDFLSYLKQRDCSGVIKIPAVNSMWARLLFILPYSEETCSMLSIAPCQPDCLIALILPKETNFEWV</sequence>
<dbReference type="AlphaFoldDB" id="A0A2P6Q0V3"/>
<keyword evidence="3" id="KW-1185">Reference proteome</keyword>
<feature type="domain" description="Spen paralogue and orthologue SPOC C-terminal" evidence="1">
    <location>
        <begin position="1"/>
        <end position="96"/>
    </location>
</feature>
<name>A0A2P6Q0V3_ROSCH</name>
<dbReference type="Gramene" id="PRQ27827">
    <property type="protein sequence ID" value="PRQ27827"/>
    <property type="gene ID" value="RchiOBHm_Chr6g0309451"/>
</dbReference>
<dbReference type="STRING" id="74649.A0A2P6Q0V3"/>
<evidence type="ECO:0000259" key="1">
    <source>
        <dbReference type="Pfam" id="PF07744"/>
    </source>
</evidence>